<protein>
    <recommendedName>
        <fullName evidence="3">GAF domain-containing protein</fullName>
    </recommendedName>
</protein>
<dbReference type="EMBL" id="JBBKZU010000011">
    <property type="protein sequence ID" value="MEJ8813992.1"/>
    <property type="molecule type" value="Genomic_DNA"/>
</dbReference>
<organism evidence="1 2">
    <name type="scientific">Variovorax ureilyticus</name>
    <dbReference type="NCBI Taxonomy" id="1836198"/>
    <lineage>
        <taxon>Bacteria</taxon>
        <taxon>Pseudomonadati</taxon>
        <taxon>Pseudomonadota</taxon>
        <taxon>Betaproteobacteria</taxon>
        <taxon>Burkholderiales</taxon>
        <taxon>Comamonadaceae</taxon>
        <taxon>Variovorax</taxon>
    </lineage>
</organism>
<evidence type="ECO:0000313" key="2">
    <source>
        <dbReference type="Proteomes" id="UP001365846"/>
    </source>
</evidence>
<reference evidence="1 2" key="1">
    <citation type="submission" date="2024-03" db="EMBL/GenBank/DDBJ databases">
        <title>Novel species of the genus Variovorax.</title>
        <authorList>
            <person name="Liu Q."/>
            <person name="Xin Y.-H."/>
        </authorList>
    </citation>
    <scope>NUCLEOTIDE SEQUENCE [LARGE SCALE GENOMIC DNA]</scope>
    <source>
        <strain evidence="1 2">KACC 18899</strain>
    </source>
</reference>
<evidence type="ECO:0000313" key="1">
    <source>
        <dbReference type="EMBL" id="MEJ8813992.1"/>
    </source>
</evidence>
<dbReference type="RefSeq" id="WP_340359225.1">
    <property type="nucleotide sequence ID" value="NZ_JBBKZU010000011.1"/>
</dbReference>
<evidence type="ECO:0008006" key="3">
    <source>
        <dbReference type="Google" id="ProtNLM"/>
    </source>
</evidence>
<comment type="caution">
    <text evidence="1">The sequence shown here is derived from an EMBL/GenBank/DDBJ whole genome shotgun (WGS) entry which is preliminary data.</text>
</comment>
<name>A0ABU8VLI9_9BURK</name>
<dbReference type="SUPFAM" id="SSF55781">
    <property type="entry name" value="GAF domain-like"/>
    <property type="match status" value="1"/>
</dbReference>
<keyword evidence="2" id="KW-1185">Reference proteome</keyword>
<dbReference type="Proteomes" id="UP001365846">
    <property type="component" value="Unassembled WGS sequence"/>
</dbReference>
<gene>
    <name evidence="1" type="ORF">WKW77_23100</name>
</gene>
<proteinExistence type="predicted"/>
<accession>A0ABU8VLI9</accession>
<sequence length="171" mass="18728">MDSTQVKSLISQILREQGLPGVLAFLNDAVPLRYTAVHRYAGRLVKSVCFHDALGKRRPSFLSVLPLDRSLAQFVKPGSPFRTDDSSKDPRLVGHAYEHVIFSYHGTALVSPSGQPWGVLCHFDLQAGSISDRAFEDLETVAPIVASFAIDPHRRFIEAGHPPAPTADQAL</sequence>